<comment type="subcellular location">
    <subcellularLocation>
        <location evidence="1">Cell membrane</location>
        <topology evidence="1">Multi-pass membrane protein</topology>
    </subcellularLocation>
</comment>
<evidence type="ECO:0000313" key="8">
    <source>
        <dbReference type="EMBL" id="RXW31381.1"/>
    </source>
</evidence>
<comment type="caution">
    <text evidence="8">The sequence shown here is derived from an EMBL/GenBank/DDBJ whole genome shotgun (WGS) entry which is preliminary data.</text>
</comment>
<feature type="domain" description="SSD" evidence="7">
    <location>
        <begin position="222"/>
        <end position="333"/>
    </location>
</feature>
<feature type="transmembrane region" description="Helical" evidence="6">
    <location>
        <begin position="589"/>
        <end position="611"/>
    </location>
</feature>
<dbReference type="Pfam" id="PF03176">
    <property type="entry name" value="MMPL"/>
    <property type="match status" value="2"/>
</dbReference>
<feature type="transmembrane region" description="Helical" evidence="6">
    <location>
        <begin position="551"/>
        <end position="569"/>
    </location>
</feature>
<evidence type="ECO:0000259" key="7">
    <source>
        <dbReference type="PROSITE" id="PS50156"/>
    </source>
</evidence>
<keyword evidence="9" id="KW-1185">Reference proteome</keyword>
<accession>A0A4Q2EDY0</accession>
<evidence type="ECO:0000256" key="4">
    <source>
        <dbReference type="ARBA" id="ARBA00022989"/>
    </source>
</evidence>
<dbReference type="Proteomes" id="UP000290624">
    <property type="component" value="Unassembled WGS sequence"/>
</dbReference>
<keyword evidence="3 6" id="KW-0812">Transmembrane</keyword>
<protein>
    <submittedName>
        <fullName evidence="8">Transporter</fullName>
    </submittedName>
</protein>
<dbReference type="GO" id="GO:0005886">
    <property type="term" value="C:plasma membrane"/>
    <property type="evidence" value="ECO:0007669"/>
    <property type="project" value="UniProtKB-SubCell"/>
</dbReference>
<evidence type="ECO:0000256" key="2">
    <source>
        <dbReference type="ARBA" id="ARBA00022475"/>
    </source>
</evidence>
<keyword evidence="2" id="KW-1003">Cell membrane</keyword>
<feature type="transmembrane region" description="Helical" evidence="6">
    <location>
        <begin position="518"/>
        <end position="539"/>
    </location>
</feature>
<dbReference type="Gene3D" id="1.20.1640.10">
    <property type="entry name" value="Multidrug efflux transporter AcrB transmembrane domain"/>
    <property type="match status" value="2"/>
</dbReference>
<dbReference type="PANTHER" id="PTHR33406:SF13">
    <property type="entry name" value="MEMBRANE PROTEIN YDFJ"/>
    <property type="match status" value="1"/>
</dbReference>
<dbReference type="PANTHER" id="PTHR33406">
    <property type="entry name" value="MEMBRANE PROTEIN MJ1562-RELATED"/>
    <property type="match status" value="1"/>
</dbReference>
<sequence length="882" mass="91984">MSTWIYRLARASWHARRRVAALWLAILVGLGAVAATVGGSFDDQFRIPGASSQVALDQLRMTFPQAAMASSTMVVIVPAGHHITDADVKDAIEAAGRHIDEIPWVDSVQTPYNEYVSGLISDDGVAGMIRVNIKDLSVSEFTDAQRQTLLDAGAALQAAIPGSTVHVGGEVFSVDMPHLSVVEGIGVVVAIIVLILVLGSFRAAIMPIVNALVGAAASMLVIVAAAGIMPINSTTTMLALMLALAVGIDYSLFIVSRHRDQLATGMDAEESAARATATAGSAVVFAGLTVVIALVGLSIAGIPFLTTMGVFAAVAVAIEVALALTLLPAMLGFAGARLTPKPVKNPDKKRFDASRWWVGVITKVPAVTVVAVIALLGALSIPAANLQLALPNSGRNPPGATDRVTFDAISEHFGVGYNGPLVITGSIVESTDPMGLLDNLKKEIEAVPGVKTVAMAIPNPNVDTAMIQVIPTTGPDDPATQALVHQLRALEPHWHDEYGVDLSVTGFTAIAIDVSAQLAAALLPFGIFVVGLSLVLLAVVFRSILVPVKAALGYLLSVGAAFGLTTLVFNEGVGIQLVNLHEPQPIISFLPIILMGILFGLAMDYEVFLTSRMREEFVHGNHTNPTEMGFRHSAKVVVAAAVIMISVFAFFIPEGSGTIKPIAFGLAVGVAIDAFLVRMTLGPAVMSLLHGKAWWLPRWLSRRMPVLDAEGEAITHQLALAEWPYPGADHAVYGEGLGASDGGAVLFEGIDLDVPRGGHVEVDGTPGARRALLLALTGRLALTSGDLKVLGCVLPQQAGLIRREATFVDGTDPDAARALADPVGSLVAVDNADRLDPDGRAALAALAHRDDITVVAGVSAADDTDHTPPLGVHRSVLIGGAA</sequence>
<feature type="transmembrane region" description="Helical" evidence="6">
    <location>
        <begin position="277"/>
        <end position="304"/>
    </location>
</feature>
<dbReference type="InterPro" id="IPR004869">
    <property type="entry name" value="MMPL_dom"/>
</dbReference>
<name>A0A4Q2EDY0_9ACTN</name>
<evidence type="ECO:0000256" key="5">
    <source>
        <dbReference type="ARBA" id="ARBA00023136"/>
    </source>
</evidence>
<evidence type="ECO:0000313" key="9">
    <source>
        <dbReference type="Proteomes" id="UP000290624"/>
    </source>
</evidence>
<keyword evidence="4 6" id="KW-1133">Transmembrane helix</keyword>
<feature type="transmembrane region" description="Helical" evidence="6">
    <location>
        <begin position="632"/>
        <end position="652"/>
    </location>
</feature>
<dbReference type="InterPro" id="IPR000731">
    <property type="entry name" value="SSD"/>
</dbReference>
<dbReference type="EMBL" id="PPCV01000009">
    <property type="protein sequence ID" value="RXW31381.1"/>
    <property type="molecule type" value="Genomic_DNA"/>
</dbReference>
<dbReference type="PROSITE" id="PS50156">
    <property type="entry name" value="SSD"/>
    <property type="match status" value="1"/>
</dbReference>
<organism evidence="8 9">
    <name type="scientific">Propioniciclava flava</name>
    <dbReference type="NCBI Taxonomy" id="2072026"/>
    <lineage>
        <taxon>Bacteria</taxon>
        <taxon>Bacillati</taxon>
        <taxon>Actinomycetota</taxon>
        <taxon>Actinomycetes</taxon>
        <taxon>Propionibacteriales</taxon>
        <taxon>Propionibacteriaceae</taxon>
        <taxon>Propioniciclava</taxon>
    </lineage>
</organism>
<keyword evidence="5 6" id="KW-0472">Membrane</keyword>
<feature type="transmembrane region" description="Helical" evidence="6">
    <location>
        <begin position="208"/>
        <end position="231"/>
    </location>
</feature>
<dbReference type="SUPFAM" id="SSF82866">
    <property type="entry name" value="Multidrug efflux transporter AcrB transmembrane domain"/>
    <property type="match status" value="2"/>
</dbReference>
<feature type="transmembrane region" description="Helical" evidence="6">
    <location>
        <begin position="181"/>
        <end position="201"/>
    </location>
</feature>
<feature type="transmembrane region" description="Helical" evidence="6">
    <location>
        <begin position="237"/>
        <end position="256"/>
    </location>
</feature>
<proteinExistence type="predicted"/>
<reference evidence="8 9" key="1">
    <citation type="submission" date="2018-01" db="EMBL/GenBank/DDBJ databases">
        <title>Lactibacter flavus gen. nov., sp. nov., a novel bacterium of the family Propionibacteriaceae isolated from raw milk and dairy products.</title>
        <authorList>
            <person name="Wenning M."/>
            <person name="Breitenwieser F."/>
            <person name="Huptas C."/>
            <person name="von Neubeck M."/>
            <person name="Busse H.-J."/>
            <person name="Scherer S."/>
        </authorList>
    </citation>
    <scope>NUCLEOTIDE SEQUENCE [LARGE SCALE GENOMIC DNA]</scope>
    <source>
        <strain evidence="8 9">VG341</strain>
    </source>
</reference>
<dbReference type="RefSeq" id="WP_129459473.1">
    <property type="nucleotide sequence ID" value="NZ_PPCV01000009.1"/>
</dbReference>
<feature type="transmembrane region" description="Helical" evidence="6">
    <location>
        <begin position="356"/>
        <end position="379"/>
    </location>
</feature>
<evidence type="ECO:0000256" key="6">
    <source>
        <dbReference type="SAM" id="Phobius"/>
    </source>
</evidence>
<dbReference type="AlphaFoldDB" id="A0A4Q2EDY0"/>
<dbReference type="InterPro" id="IPR050545">
    <property type="entry name" value="Mycobact_MmpL"/>
</dbReference>
<gene>
    <name evidence="8" type="ORF">C1706_11985</name>
</gene>
<feature type="transmembrane region" description="Helical" evidence="6">
    <location>
        <begin position="310"/>
        <end position="335"/>
    </location>
</feature>
<dbReference type="OrthoDB" id="7051771at2"/>
<evidence type="ECO:0000256" key="3">
    <source>
        <dbReference type="ARBA" id="ARBA00022692"/>
    </source>
</evidence>
<evidence type="ECO:0000256" key="1">
    <source>
        <dbReference type="ARBA" id="ARBA00004651"/>
    </source>
</evidence>